<sequence length="1270" mass="146474">MGEVKLLGAFPSPYTHRVEWALVHKGIKYEYINEDIKNKSPLLLKCNPVHKKVPVFLHGEKPICFSGIITAFRSEGKEQEKAVEESLEALKILEEELKGKKFFGGESVGFVDLVVGWIPHWMPVFEKVGGFKILDADAFPSLHAWGDRFCNVSFIKGKLPPSDKLLVNFTNALKILEEELEGKEFFGGESVGFVDLVVGWIPHWLPLLEEVFGFKILDTNTFPSLHAWGDRFLSVPFIKGKLPPSDKLLVIITNMGEVKVLGAFLSPFVYRVQWALLRKGIKYEYIEEDLKNKSPLLLKCNPVHKKVPVLLHGEKPITESLIILEYIDEMWKENPLLPQDPLERAKARFWAKFVDDKCIVSMLLVFRSEGKEQEKAVEEFLEALKTLEEELKGKDFFGGESVGFLDLVAGWIPHWLPVTEEVWGFKLLDANTFPSLHAWGDRFLNMGEVKVLGAFLSPFVYKVQWALLRKGIKYEYIEEDLKNKSPLLLKCNPVHKKVPVLLHGEKPITESRIILEYIDETWKENPLLPQDPLERAKARFWAKFVDDKCSVLLVFRSEGKEQEKAVEELLEALKTLEEELKGKDFFGGESVGFLDLVAGWIPHWLPVMEEVCGFKLLDANTFPSLHAWGDRFLNVPYIKENEEEQEMGEVKVLGAFLSPFVYRVQWALLRKCIKYEYIEEDLKNKSPLLLKYNPVHKKVPVLLHGEKPITESLIILEYIDETWKENPLLPQDPLERAKARFWAKFVEDKCIVCIPLVLRSEGKETREGCGRMGEVKVLGAFLSPFVYKVQWALLRKGIKYEYIEEDLKNKSPLLLKCNPVHKKVPVLLHGEKPITESRIILEYIDETWKENPLLPQDPLERAKARFWAKFVDDKMGEVKVLGAFLSPFVYKVQWALLRKGIKYEYIEEDLKNKSPLLLKCNPVHKKVPVLLHREKPITESLIILEYIDEMWKENPLLPQDPLERAKARFWAKFVDDKCIVSMLLVFRSEGKEQEKAVEEFLEALKTLEEELKGKDFFGGESVGFLDLVAGWIPHWLPVTEEVWGFKLLDANTFPSLHAWGDRFLNMGEVKVLGAFLSPFVYRVQWALLRKGIKYEYIEEDLKNKSPFLLKCNPIHKKVPVLLHGEKPITESLIILEYIDETWKENPLLPQDPLERAKARFWAKFVDDKCIVCIPLVLRSEGKEQEKAVEEFLEALKTLEEELKGKDFFGGESVGFLDLVAGWIPHWLPVTEEVCGFKLLDANTFPSLHAWGERFLNRRGTRYIYLCSSSV</sequence>
<proteinExistence type="predicted"/>
<evidence type="ECO:0000259" key="5">
    <source>
        <dbReference type="PROSITE" id="PS50405"/>
    </source>
</evidence>
<feature type="domain" description="GST C-terminal" evidence="5">
    <location>
        <begin position="531"/>
        <end position="660"/>
    </location>
</feature>
<dbReference type="GO" id="GO:0006749">
    <property type="term" value="P:glutathione metabolic process"/>
    <property type="evidence" value="ECO:0007669"/>
    <property type="project" value="InterPro"/>
</dbReference>
<dbReference type="FunFam" id="3.40.30.10:FF:000014">
    <property type="entry name" value="Tau class glutathione S-transferase"/>
    <property type="match status" value="6"/>
</dbReference>
<evidence type="ECO:0000259" key="4">
    <source>
        <dbReference type="PROSITE" id="PS50404"/>
    </source>
</evidence>
<dbReference type="PANTHER" id="PTHR11260:SF676">
    <property type="entry name" value="GLUTATHIONE S-TRANSFERASE U8"/>
    <property type="match status" value="1"/>
</dbReference>
<dbReference type="Pfam" id="PF00043">
    <property type="entry name" value="GST_C"/>
    <property type="match status" value="6"/>
</dbReference>
<organism evidence="6 7">
    <name type="scientific">Cinnamomum micranthum f. kanehirae</name>
    <dbReference type="NCBI Taxonomy" id="337451"/>
    <lineage>
        <taxon>Eukaryota</taxon>
        <taxon>Viridiplantae</taxon>
        <taxon>Streptophyta</taxon>
        <taxon>Embryophyta</taxon>
        <taxon>Tracheophyta</taxon>
        <taxon>Spermatophyta</taxon>
        <taxon>Magnoliopsida</taxon>
        <taxon>Magnoliidae</taxon>
        <taxon>Laurales</taxon>
        <taxon>Lauraceae</taxon>
        <taxon>Cinnamomum</taxon>
    </lineage>
</organism>
<dbReference type="GO" id="GO:0005737">
    <property type="term" value="C:cytoplasm"/>
    <property type="evidence" value="ECO:0007669"/>
    <property type="project" value="TreeGrafter"/>
</dbReference>
<feature type="domain" description="GST C-terminal" evidence="5">
    <location>
        <begin position="340"/>
        <end position="472"/>
    </location>
</feature>
<dbReference type="Proteomes" id="UP000283530">
    <property type="component" value="Unassembled WGS sequence"/>
</dbReference>
<feature type="domain" description="GST N-terminal" evidence="4">
    <location>
        <begin position="447"/>
        <end position="526"/>
    </location>
</feature>
<evidence type="ECO:0000256" key="2">
    <source>
        <dbReference type="ARBA" id="ARBA00022679"/>
    </source>
</evidence>
<accession>A0A3S3M0B3</accession>
<evidence type="ECO:0000256" key="3">
    <source>
        <dbReference type="ARBA" id="ARBA00047960"/>
    </source>
</evidence>
<dbReference type="PROSITE" id="PS50405">
    <property type="entry name" value="GST_CTER"/>
    <property type="match status" value="6"/>
</dbReference>
<dbReference type="InterPro" id="IPR045073">
    <property type="entry name" value="Omega/Tau-like"/>
</dbReference>
<dbReference type="PANTHER" id="PTHR11260">
    <property type="entry name" value="GLUTATHIONE S-TRANSFERASE, GST, SUPERFAMILY, GST DOMAIN CONTAINING"/>
    <property type="match status" value="1"/>
</dbReference>
<dbReference type="SUPFAM" id="SSF47616">
    <property type="entry name" value="GST C-terminal domain-like"/>
    <property type="match status" value="6"/>
</dbReference>
<keyword evidence="7" id="KW-1185">Reference proteome</keyword>
<feature type="domain" description="GST N-terminal" evidence="4">
    <location>
        <begin position="256"/>
        <end position="335"/>
    </location>
</feature>
<reference evidence="6 7" key="1">
    <citation type="journal article" date="2019" name="Nat. Plants">
        <title>Stout camphor tree genome fills gaps in understanding of flowering plant genome evolution.</title>
        <authorList>
            <person name="Chaw S.M."/>
            <person name="Liu Y.C."/>
            <person name="Wu Y.W."/>
            <person name="Wang H.Y."/>
            <person name="Lin C.I."/>
            <person name="Wu C.S."/>
            <person name="Ke H.M."/>
            <person name="Chang L.Y."/>
            <person name="Hsu C.Y."/>
            <person name="Yang H.T."/>
            <person name="Sudianto E."/>
            <person name="Hsu M.H."/>
            <person name="Wu K.P."/>
            <person name="Wang L.N."/>
            <person name="Leebens-Mack J.H."/>
            <person name="Tsai I.J."/>
        </authorList>
    </citation>
    <scope>NUCLEOTIDE SEQUENCE [LARGE SCALE GENOMIC DNA]</scope>
    <source>
        <strain evidence="7">cv. Chaw 1501</strain>
        <tissue evidence="6">Young leaves</tissue>
    </source>
</reference>
<dbReference type="Pfam" id="PF02798">
    <property type="entry name" value="GST_N"/>
    <property type="match status" value="7"/>
</dbReference>
<evidence type="ECO:0000313" key="7">
    <source>
        <dbReference type="Proteomes" id="UP000283530"/>
    </source>
</evidence>
<dbReference type="InterPro" id="IPR010987">
    <property type="entry name" value="Glutathione-S-Trfase_C-like"/>
</dbReference>
<name>A0A3S3M0B3_9MAGN</name>
<dbReference type="InterPro" id="IPR004045">
    <property type="entry name" value="Glutathione_S-Trfase_N"/>
</dbReference>
<feature type="domain" description="GST C-terminal" evidence="5">
    <location>
        <begin position="46"/>
        <end position="169"/>
    </location>
</feature>
<dbReference type="SUPFAM" id="SSF52833">
    <property type="entry name" value="Thioredoxin-like"/>
    <property type="match status" value="7"/>
</dbReference>
<dbReference type="CDD" id="cd03185">
    <property type="entry name" value="GST_C_Tau"/>
    <property type="match status" value="6"/>
</dbReference>
<dbReference type="Gene3D" id="3.40.30.10">
    <property type="entry name" value="Glutaredoxin"/>
    <property type="match status" value="6"/>
</dbReference>
<feature type="domain" description="GST C-terminal" evidence="5">
    <location>
        <begin position="1151"/>
        <end position="1270"/>
    </location>
</feature>
<dbReference type="PROSITE" id="PS50404">
    <property type="entry name" value="GST_NTER"/>
    <property type="match status" value="7"/>
</dbReference>
<dbReference type="OrthoDB" id="202840at2759"/>
<protein>
    <recommendedName>
        <fullName evidence="1">glutathione transferase</fullName>
        <ecNumber evidence="1">2.5.1.18</ecNumber>
    </recommendedName>
</protein>
<feature type="domain" description="GST N-terminal" evidence="4">
    <location>
        <begin position="1067"/>
        <end position="1146"/>
    </location>
</feature>
<dbReference type="EC" id="2.5.1.18" evidence="1"/>
<feature type="domain" description="GST N-terminal" evidence="4">
    <location>
        <begin position="2"/>
        <end position="81"/>
    </location>
</feature>
<feature type="domain" description="GST C-terminal" evidence="5">
    <location>
        <begin position="960"/>
        <end position="1087"/>
    </location>
</feature>
<dbReference type="SFLD" id="SFLDS00019">
    <property type="entry name" value="Glutathione_Transferase_(cytos"/>
    <property type="match status" value="5"/>
</dbReference>
<dbReference type="GO" id="GO:0004364">
    <property type="term" value="F:glutathione transferase activity"/>
    <property type="evidence" value="ECO:0007669"/>
    <property type="project" value="UniProtKB-EC"/>
</dbReference>
<keyword evidence="2 6" id="KW-0808">Transferase</keyword>
<feature type="domain" description="GST N-terminal" evidence="4">
    <location>
        <begin position="648"/>
        <end position="727"/>
    </location>
</feature>
<dbReference type="InterPro" id="IPR045074">
    <property type="entry name" value="GST_C_Tau"/>
</dbReference>
<gene>
    <name evidence="6" type="ORF">CKAN_00311800</name>
</gene>
<dbReference type="EMBL" id="QPKB01000001">
    <property type="protein sequence ID" value="RWR74775.1"/>
    <property type="molecule type" value="Genomic_DNA"/>
</dbReference>
<feature type="domain" description="GST C-terminal" evidence="5">
    <location>
        <begin position="165"/>
        <end position="255"/>
    </location>
</feature>
<comment type="catalytic activity">
    <reaction evidence="3">
        <text>RX + glutathione = an S-substituted glutathione + a halide anion + H(+)</text>
        <dbReference type="Rhea" id="RHEA:16437"/>
        <dbReference type="ChEBI" id="CHEBI:15378"/>
        <dbReference type="ChEBI" id="CHEBI:16042"/>
        <dbReference type="ChEBI" id="CHEBI:17792"/>
        <dbReference type="ChEBI" id="CHEBI:57925"/>
        <dbReference type="ChEBI" id="CHEBI:90779"/>
        <dbReference type="EC" id="2.5.1.18"/>
    </reaction>
</comment>
<evidence type="ECO:0000313" key="6">
    <source>
        <dbReference type="EMBL" id="RWR74775.1"/>
    </source>
</evidence>
<feature type="domain" description="GST N-terminal" evidence="4">
    <location>
        <begin position="876"/>
        <end position="955"/>
    </location>
</feature>
<dbReference type="Gene3D" id="1.20.1050.10">
    <property type="match status" value="7"/>
</dbReference>
<dbReference type="STRING" id="337451.A0A3S3M0B3"/>
<dbReference type="CDD" id="cd03058">
    <property type="entry name" value="GST_N_Tau"/>
    <property type="match status" value="6"/>
</dbReference>
<dbReference type="SFLD" id="SFLDG00358">
    <property type="entry name" value="Main_(cytGST)"/>
    <property type="match status" value="5"/>
</dbReference>
<feature type="domain" description="GST N-terminal" evidence="4">
    <location>
        <begin position="773"/>
        <end position="852"/>
    </location>
</feature>
<dbReference type="InterPro" id="IPR036249">
    <property type="entry name" value="Thioredoxin-like_sf"/>
</dbReference>
<evidence type="ECO:0000256" key="1">
    <source>
        <dbReference type="ARBA" id="ARBA00012452"/>
    </source>
</evidence>
<comment type="caution">
    <text evidence="6">The sequence shown here is derived from an EMBL/GenBank/DDBJ whole genome shotgun (WGS) entry which is preliminary data.</text>
</comment>
<dbReference type="FunFam" id="1.20.1050.10:FF:000012">
    <property type="entry name" value="Tau class glutathione S-transferase"/>
    <property type="match status" value="4"/>
</dbReference>
<dbReference type="SFLD" id="SFLDG01152">
    <property type="entry name" value="Main.3:_Omega-_and_Tau-like"/>
    <property type="match status" value="4"/>
</dbReference>
<dbReference type="InterPro" id="IPR004046">
    <property type="entry name" value="GST_C"/>
</dbReference>
<dbReference type="InterPro" id="IPR036282">
    <property type="entry name" value="Glutathione-S-Trfase_C_sf"/>
</dbReference>
<dbReference type="AlphaFoldDB" id="A0A3S3M0B3"/>
<dbReference type="InterPro" id="IPR040079">
    <property type="entry name" value="Glutathione_S-Trfase"/>
</dbReference>